<dbReference type="GO" id="GO:0003676">
    <property type="term" value="F:nucleic acid binding"/>
    <property type="evidence" value="ECO:0007669"/>
    <property type="project" value="InterPro"/>
</dbReference>
<evidence type="ECO:0000313" key="3">
    <source>
        <dbReference type="Proteomes" id="UP000887159"/>
    </source>
</evidence>
<feature type="region of interest" description="Disordered" evidence="1">
    <location>
        <begin position="1"/>
        <end position="26"/>
    </location>
</feature>
<organism evidence="2 3">
    <name type="scientific">Trichonephila clavipes</name>
    <name type="common">Golden silk orbweaver</name>
    <name type="synonym">Nephila clavipes</name>
    <dbReference type="NCBI Taxonomy" id="2585209"/>
    <lineage>
        <taxon>Eukaryota</taxon>
        <taxon>Metazoa</taxon>
        <taxon>Ecdysozoa</taxon>
        <taxon>Arthropoda</taxon>
        <taxon>Chelicerata</taxon>
        <taxon>Arachnida</taxon>
        <taxon>Araneae</taxon>
        <taxon>Araneomorphae</taxon>
        <taxon>Entelegynae</taxon>
        <taxon>Araneoidea</taxon>
        <taxon>Nephilidae</taxon>
        <taxon>Trichonephila</taxon>
    </lineage>
</organism>
<comment type="caution">
    <text evidence="2">The sequence shown here is derived from an EMBL/GenBank/DDBJ whole genome shotgun (WGS) entry which is preliminary data.</text>
</comment>
<dbReference type="AlphaFoldDB" id="A0A8X6SCB2"/>
<protein>
    <submittedName>
        <fullName evidence="2">Uncharacterized protein</fullName>
    </submittedName>
</protein>
<dbReference type="InterPro" id="IPR036397">
    <property type="entry name" value="RNaseH_sf"/>
</dbReference>
<evidence type="ECO:0000313" key="2">
    <source>
        <dbReference type="EMBL" id="GFY10541.1"/>
    </source>
</evidence>
<keyword evidence="3" id="KW-1185">Reference proteome</keyword>
<dbReference type="EMBL" id="BMAU01021300">
    <property type="protein sequence ID" value="GFY10541.1"/>
    <property type="molecule type" value="Genomic_DNA"/>
</dbReference>
<gene>
    <name evidence="2" type="primary">AVEN_135796_1</name>
    <name evidence="2" type="ORF">TNCV_2193621</name>
</gene>
<sequence>MISSEEGSPYKPDVNPMDYSVGSSLESKACTKPHKTLDSLKQSLLRECDRLNVKELSSIDENFGKRFRL</sequence>
<name>A0A8X6SCB2_TRICX</name>
<evidence type="ECO:0000256" key="1">
    <source>
        <dbReference type="SAM" id="MobiDB-lite"/>
    </source>
</evidence>
<dbReference type="Gene3D" id="3.30.420.10">
    <property type="entry name" value="Ribonuclease H-like superfamily/Ribonuclease H"/>
    <property type="match status" value="1"/>
</dbReference>
<accession>A0A8X6SCB2</accession>
<reference evidence="2" key="1">
    <citation type="submission" date="2020-08" db="EMBL/GenBank/DDBJ databases">
        <title>Multicomponent nature underlies the extraordinary mechanical properties of spider dragline silk.</title>
        <authorList>
            <person name="Kono N."/>
            <person name="Nakamura H."/>
            <person name="Mori M."/>
            <person name="Yoshida Y."/>
            <person name="Ohtoshi R."/>
            <person name="Malay A.D."/>
            <person name="Moran D.A.P."/>
            <person name="Tomita M."/>
            <person name="Numata K."/>
            <person name="Arakawa K."/>
        </authorList>
    </citation>
    <scope>NUCLEOTIDE SEQUENCE</scope>
</reference>
<dbReference type="Proteomes" id="UP000887159">
    <property type="component" value="Unassembled WGS sequence"/>
</dbReference>
<proteinExistence type="predicted"/>